<evidence type="ECO:0000313" key="1">
    <source>
        <dbReference type="EMBL" id="KIK58764.1"/>
    </source>
</evidence>
<dbReference type="EMBL" id="KN834783">
    <property type="protein sequence ID" value="KIK58764.1"/>
    <property type="molecule type" value="Genomic_DNA"/>
</dbReference>
<evidence type="ECO:0000313" key="2">
    <source>
        <dbReference type="Proteomes" id="UP000053593"/>
    </source>
</evidence>
<keyword evidence="2" id="KW-1185">Reference proteome</keyword>
<evidence type="ECO:0008006" key="3">
    <source>
        <dbReference type="Google" id="ProtNLM"/>
    </source>
</evidence>
<protein>
    <recommendedName>
        <fullName evidence="3">F-box domain-containing protein</fullName>
    </recommendedName>
</protein>
<reference evidence="1 2" key="1">
    <citation type="submission" date="2014-04" db="EMBL/GenBank/DDBJ databases">
        <title>Evolutionary Origins and Diversification of the Mycorrhizal Mutualists.</title>
        <authorList>
            <consortium name="DOE Joint Genome Institute"/>
            <consortium name="Mycorrhizal Genomics Consortium"/>
            <person name="Kohler A."/>
            <person name="Kuo A."/>
            <person name="Nagy L.G."/>
            <person name="Floudas D."/>
            <person name="Copeland A."/>
            <person name="Barry K.W."/>
            <person name="Cichocki N."/>
            <person name="Veneault-Fourrey C."/>
            <person name="LaButti K."/>
            <person name="Lindquist E.A."/>
            <person name="Lipzen A."/>
            <person name="Lundell T."/>
            <person name="Morin E."/>
            <person name="Murat C."/>
            <person name="Riley R."/>
            <person name="Ohm R."/>
            <person name="Sun H."/>
            <person name="Tunlid A."/>
            <person name="Henrissat B."/>
            <person name="Grigoriev I.V."/>
            <person name="Hibbett D.S."/>
            <person name="Martin F."/>
        </authorList>
    </citation>
    <scope>NUCLEOTIDE SEQUENCE [LARGE SCALE GENOMIC DNA]</scope>
    <source>
        <strain evidence="1 2">FD-317 M1</strain>
    </source>
</reference>
<dbReference type="Proteomes" id="UP000053593">
    <property type="component" value="Unassembled WGS sequence"/>
</dbReference>
<dbReference type="SUPFAM" id="SSF81383">
    <property type="entry name" value="F-box domain"/>
    <property type="match status" value="1"/>
</dbReference>
<gene>
    <name evidence="1" type="ORF">GYMLUDRAFT_86150</name>
</gene>
<accession>A0A0D0C8D2</accession>
<sequence>MAENLKEFFQGRQCNILSSPLEIKLEVISYLKLEDILRLSDTCHVMRDALFSTAFRRAIIRPIISYEVMSKAQSSTTRNTLYRTLNWDGYVPETTLPAILDALLAAYSNSLPKMRNVTSLTLLSHLKSLALHSCDFGRVKAKPVRDVLVALKLEKFELLEVYWAETSNKDTPEIRAAFSSLMENLVELKSNQPWLRTVLSSSSSTPPPQIVNLHLGLFNTRLREIISFILRFPTLESITIDEDTLDHEPIYLHPVTEQISLSSLPRLRQLTCPLRFISALVGPHNISQLFYYGPSRGLQIAK</sequence>
<dbReference type="HOGENOM" id="CLU_054237_0_0_1"/>
<dbReference type="AlphaFoldDB" id="A0A0D0C8D2"/>
<dbReference type="InterPro" id="IPR036047">
    <property type="entry name" value="F-box-like_dom_sf"/>
</dbReference>
<proteinExistence type="predicted"/>
<organism evidence="1 2">
    <name type="scientific">Collybiopsis luxurians FD-317 M1</name>
    <dbReference type="NCBI Taxonomy" id="944289"/>
    <lineage>
        <taxon>Eukaryota</taxon>
        <taxon>Fungi</taxon>
        <taxon>Dikarya</taxon>
        <taxon>Basidiomycota</taxon>
        <taxon>Agaricomycotina</taxon>
        <taxon>Agaricomycetes</taxon>
        <taxon>Agaricomycetidae</taxon>
        <taxon>Agaricales</taxon>
        <taxon>Marasmiineae</taxon>
        <taxon>Omphalotaceae</taxon>
        <taxon>Collybiopsis</taxon>
        <taxon>Collybiopsis luxurians</taxon>
    </lineage>
</organism>
<name>A0A0D0C8D2_9AGAR</name>